<feature type="transmembrane region" description="Helical" evidence="1">
    <location>
        <begin position="77"/>
        <end position="96"/>
    </location>
</feature>
<organism evidence="2 3">
    <name type="scientific">Strongylus vulgaris</name>
    <name type="common">Blood worm</name>
    <dbReference type="NCBI Taxonomy" id="40348"/>
    <lineage>
        <taxon>Eukaryota</taxon>
        <taxon>Metazoa</taxon>
        <taxon>Ecdysozoa</taxon>
        <taxon>Nematoda</taxon>
        <taxon>Chromadorea</taxon>
        <taxon>Rhabditida</taxon>
        <taxon>Rhabditina</taxon>
        <taxon>Rhabditomorpha</taxon>
        <taxon>Strongyloidea</taxon>
        <taxon>Strongylidae</taxon>
        <taxon>Strongylus</taxon>
    </lineage>
</organism>
<dbReference type="AlphaFoldDB" id="A0A3P7IHJ1"/>
<reference evidence="2 3" key="1">
    <citation type="submission" date="2018-11" db="EMBL/GenBank/DDBJ databases">
        <authorList>
            <consortium name="Pathogen Informatics"/>
        </authorList>
    </citation>
    <scope>NUCLEOTIDE SEQUENCE [LARGE SCALE GENOMIC DNA]</scope>
</reference>
<dbReference type="OrthoDB" id="10037706at2759"/>
<evidence type="ECO:0008006" key="4">
    <source>
        <dbReference type="Google" id="ProtNLM"/>
    </source>
</evidence>
<evidence type="ECO:0000256" key="1">
    <source>
        <dbReference type="SAM" id="Phobius"/>
    </source>
</evidence>
<keyword evidence="1" id="KW-0812">Transmembrane</keyword>
<name>A0A3P7IHJ1_STRVU</name>
<keyword evidence="3" id="KW-1185">Reference proteome</keyword>
<gene>
    <name evidence="2" type="ORF">SVUK_LOCUS7468</name>
</gene>
<keyword evidence="1" id="KW-1133">Transmembrane helix</keyword>
<proteinExistence type="predicted"/>
<dbReference type="Proteomes" id="UP000270094">
    <property type="component" value="Unassembled WGS sequence"/>
</dbReference>
<accession>A0A3P7IHJ1</accession>
<sequence>MSMRLTSPSGEFSEWAEGPGEAYMKHNVTEDGDYEICVNAPRPVKVNLNIFFHNPEKMEKSLDRYLKAHELKGNVRVSSFSTFIIYIIFFLLSYFLQKHSERYHINNGTALQYSLLYQILQQSNQSF</sequence>
<dbReference type="EMBL" id="UYYB01025504">
    <property type="protein sequence ID" value="VDM72470.1"/>
    <property type="molecule type" value="Genomic_DNA"/>
</dbReference>
<keyword evidence="1" id="KW-0472">Membrane</keyword>
<protein>
    <recommendedName>
        <fullName evidence="4">GOLD domain-containing protein</fullName>
    </recommendedName>
</protein>
<evidence type="ECO:0000313" key="3">
    <source>
        <dbReference type="Proteomes" id="UP000270094"/>
    </source>
</evidence>
<evidence type="ECO:0000313" key="2">
    <source>
        <dbReference type="EMBL" id="VDM72470.1"/>
    </source>
</evidence>